<feature type="binding site" evidence="3">
    <location>
        <position position="97"/>
    </location>
    <ligand>
        <name>GTP</name>
        <dbReference type="ChEBI" id="CHEBI:37565"/>
    </ligand>
</feature>
<dbReference type="InterPro" id="IPR006689">
    <property type="entry name" value="Small_GTPase_ARF/SAR"/>
</dbReference>
<reference evidence="6 7" key="1">
    <citation type="submission" date="2024-10" db="EMBL/GenBank/DDBJ databases">
        <title>Updated reference genomes for cyclostephanoid diatoms.</title>
        <authorList>
            <person name="Roberts W.R."/>
            <person name="Alverson A.J."/>
        </authorList>
    </citation>
    <scope>NUCLEOTIDE SEQUENCE [LARGE SCALE GENOMIC DNA]</scope>
    <source>
        <strain evidence="6 7">AJA232-27</strain>
    </source>
</reference>
<dbReference type="PANTHER" id="PTHR45732:SF2">
    <property type="entry name" value="ADP-RIBOSYLATION FACTOR LIKE PROTEIN"/>
    <property type="match status" value="1"/>
</dbReference>
<feature type="binding site" evidence="4">
    <location>
        <position position="58"/>
    </location>
    <ligand>
        <name>Mg(2+)</name>
        <dbReference type="ChEBI" id="CHEBI:18420"/>
    </ligand>
</feature>
<comment type="similarity">
    <text evidence="5">Belongs to the small GTPase superfamily. Arf family.</text>
</comment>
<dbReference type="Proteomes" id="UP001530293">
    <property type="component" value="Unassembled WGS sequence"/>
</dbReference>
<organism evidence="6 7">
    <name type="scientific">Discostella pseudostelligera</name>
    <dbReference type="NCBI Taxonomy" id="259834"/>
    <lineage>
        <taxon>Eukaryota</taxon>
        <taxon>Sar</taxon>
        <taxon>Stramenopiles</taxon>
        <taxon>Ochrophyta</taxon>
        <taxon>Bacillariophyta</taxon>
        <taxon>Coscinodiscophyceae</taxon>
        <taxon>Thalassiosirophycidae</taxon>
        <taxon>Stephanodiscales</taxon>
        <taxon>Stephanodiscaceae</taxon>
        <taxon>Discostella</taxon>
    </lineage>
</organism>
<proteinExistence type="inferred from homology"/>
<evidence type="ECO:0000313" key="6">
    <source>
        <dbReference type="EMBL" id="KAL3771942.1"/>
    </source>
</evidence>
<dbReference type="FunFam" id="3.40.50.300:FF:001120">
    <property type="entry name" value="ADP-ribosylation factor family"/>
    <property type="match status" value="1"/>
</dbReference>
<protein>
    <submittedName>
        <fullName evidence="6">Uncharacterized protein</fullName>
    </submittedName>
</protein>
<dbReference type="SUPFAM" id="SSF52540">
    <property type="entry name" value="P-loop containing nucleoside triphosphate hydrolases"/>
    <property type="match status" value="1"/>
</dbReference>
<feature type="binding site" evidence="4">
    <location>
        <position position="75"/>
    </location>
    <ligand>
        <name>Mg(2+)</name>
        <dbReference type="ChEBI" id="CHEBI:18420"/>
    </ligand>
</feature>
<dbReference type="SMART" id="SM00177">
    <property type="entry name" value="ARF"/>
    <property type="match status" value="1"/>
</dbReference>
<comment type="caution">
    <text evidence="6">The sequence shown here is derived from an EMBL/GenBank/DDBJ whole genome shotgun (WGS) entry which is preliminary data.</text>
</comment>
<evidence type="ECO:0000313" key="7">
    <source>
        <dbReference type="Proteomes" id="UP001530293"/>
    </source>
</evidence>
<dbReference type="Pfam" id="PF00025">
    <property type="entry name" value="Arf"/>
    <property type="match status" value="1"/>
</dbReference>
<name>A0ABD3N7D0_9STRA</name>
<dbReference type="PANTHER" id="PTHR45732">
    <property type="entry name" value="ADP-RIBOSYLATION FACTOR-LIKE PROTEIN 8"/>
    <property type="match status" value="1"/>
</dbReference>
<dbReference type="Gene3D" id="3.40.50.300">
    <property type="entry name" value="P-loop containing nucleotide triphosphate hydrolases"/>
    <property type="match status" value="1"/>
</dbReference>
<evidence type="ECO:0000256" key="4">
    <source>
        <dbReference type="PIRSR" id="PIRSR606689-2"/>
    </source>
</evidence>
<sequence>MKLLPINNLTMQYGLSETRRLFDSMMSSMSTVLRKLTDGFYTKKLDMVIIGLENSGKSTLLSALTNGHATDTVPTIGLNVKVFQKGRIQMKCWDIGGQVQYRSEWSQYCKGCDVVLFVVDAAAPQKLSTARKELHKLLDGGSIGSKPLLILANKIDIKPHAGESKLIEELQLNYVSETPWLVLPISALHVTNLDQVVEWLTEQGKN</sequence>
<feature type="binding site" evidence="3">
    <location>
        <begin position="51"/>
        <end position="58"/>
    </location>
    <ligand>
        <name>GTP</name>
        <dbReference type="ChEBI" id="CHEBI:37565"/>
    </ligand>
</feature>
<dbReference type="AlphaFoldDB" id="A0ABD3N7D0"/>
<gene>
    <name evidence="6" type="ORF">ACHAWU_009365</name>
</gene>
<keyword evidence="4" id="KW-0460">Magnesium</keyword>
<keyword evidence="7" id="KW-1185">Reference proteome</keyword>
<dbReference type="GO" id="GO:0005525">
    <property type="term" value="F:GTP binding"/>
    <property type="evidence" value="ECO:0007669"/>
    <property type="project" value="UniProtKB-KW"/>
</dbReference>
<dbReference type="NCBIfam" id="TIGR00231">
    <property type="entry name" value="small_GTP"/>
    <property type="match status" value="1"/>
</dbReference>
<keyword evidence="2 3" id="KW-0342">GTP-binding</keyword>
<evidence type="ECO:0000256" key="3">
    <source>
        <dbReference type="PIRSR" id="PIRSR606689-1"/>
    </source>
</evidence>
<accession>A0ABD3N7D0</accession>
<dbReference type="InterPro" id="IPR027417">
    <property type="entry name" value="P-loop_NTPase"/>
</dbReference>
<dbReference type="EMBL" id="JALLBG020000018">
    <property type="protein sequence ID" value="KAL3771942.1"/>
    <property type="molecule type" value="Genomic_DNA"/>
</dbReference>
<evidence type="ECO:0000256" key="2">
    <source>
        <dbReference type="ARBA" id="ARBA00023134"/>
    </source>
</evidence>
<evidence type="ECO:0000256" key="1">
    <source>
        <dbReference type="ARBA" id="ARBA00022741"/>
    </source>
</evidence>
<dbReference type="SMART" id="SM00178">
    <property type="entry name" value="SAR"/>
    <property type="match status" value="1"/>
</dbReference>
<keyword evidence="4" id="KW-0479">Metal-binding</keyword>
<dbReference type="PRINTS" id="PR00328">
    <property type="entry name" value="SAR1GTPBP"/>
</dbReference>
<keyword evidence="1 3" id="KW-0547">Nucleotide-binding</keyword>
<dbReference type="InterPro" id="IPR005225">
    <property type="entry name" value="Small_GTP-bd"/>
</dbReference>
<dbReference type="PROSITE" id="PS51417">
    <property type="entry name" value="ARF"/>
    <property type="match status" value="1"/>
</dbReference>
<feature type="binding site" evidence="3">
    <location>
        <begin position="153"/>
        <end position="156"/>
    </location>
    <ligand>
        <name>GTP</name>
        <dbReference type="ChEBI" id="CHEBI:37565"/>
    </ligand>
</feature>
<evidence type="ECO:0000256" key="5">
    <source>
        <dbReference type="RuleBase" id="RU003925"/>
    </source>
</evidence>